<evidence type="ECO:0000313" key="3">
    <source>
        <dbReference type="Proteomes" id="UP000589373"/>
    </source>
</evidence>
<sequence>MKKRWVLGFAVCMIIGLSSVFLYESAGRPNNKQPALSEAAESATNFPQTKTDIHGGSVGEGDVRIQ</sequence>
<evidence type="ECO:0000313" key="2">
    <source>
        <dbReference type="EMBL" id="NLD32509.1"/>
    </source>
</evidence>
<organism evidence="2 3">
    <name type="scientific">Trichococcus flocculiformis</name>
    <dbReference type="NCBI Taxonomy" id="82803"/>
    <lineage>
        <taxon>Bacteria</taxon>
        <taxon>Bacillati</taxon>
        <taxon>Bacillota</taxon>
        <taxon>Bacilli</taxon>
        <taxon>Lactobacillales</taxon>
        <taxon>Carnobacteriaceae</taxon>
        <taxon>Trichococcus</taxon>
    </lineage>
</organism>
<proteinExistence type="predicted"/>
<reference evidence="2 3" key="1">
    <citation type="journal article" date="2020" name="Biotechnol. Biofuels">
        <title>New insights from the biogas microbiome by comprehensive genome-resolved metagenomics of nearly 1600 species originating from multiple anaerobic digesters.</title>
        <authorList>
            <person name="Campanaro S."/>
            <person name="Treu L."/>
            <person name="Rodriguez-R L.M."/>
            <person name="Kovalovszki A."/>
            <person name="Ziels R.M."/>
            <person name="Maus I."/>
            <person name="Zhu X."/>
            <person name="Kougias P.G."/>
            <person name="Basile A."/>
            <person name="Luo G."/>
            <person name="Schluter A."/>
            <person name="Konstantinidis K.T."/>
            <person name="Angelidaki I."/>
        </authorList>
    </citation>
    <scope>NUCLEOTIDE SEQUENCE [LARGE SCALE GENOMIC DNA]</scope>
    <source>
        <strain evidence="2">AS07pgkLD_105</strain>
    </source>
</reference>
<accession>A0A847D6R5</accession>
<gene>
    <name evidence="2" type="ORF">GX662_09710</name>
</gene>
<name>A0A847D6R5_9LACT</name>
<evidence type="ECO:0000256" key="1">
    <source>
        <dbReference type="SAM" id="MobiDB-lite"/>
    </source>
</evidence>
<dbReference type="Proteomes" id="UP000589373">
    <property type="component" value="Unassembled WGS sequence"/>
</dbReference>
<feature type="region of interest" description="Disordered" evidence="1">
    <location>
        <begin position="28"/>
        <end position="66"/>
    </location>
</feature>
<dbReference type="RefSeq" id="WP_276647222.1">
    <property type="nucleotide sequence ID" value="NZ_JAAZCD010000221.1"/>
</dbReference>
<dbReference type="AlphaFoldDB" id="A0A847D6R5"/>
<protein>
    <submittedName>
        <fullName evidence="2">Uncharacterized protein</fullName>
    </submittedName>
</protein>
<dbReference type="EMBL" id="JAAZCD010000221">
    <property type="protein sequence ID" value="NLD32509.1"/>
    <property type="molecule type" value="Genomic_DNA"/>
</dbReference>
<comment type="caution">
    <text evidence="2">The sequence shown here is derived from an EMBL/GenBank/DDBJ whole genome shotgun (WGS) entry which is preliminary data.</text>
</comment>